<feature type="compositionally biased region" description="Basic and acidic residues" evidence="1">
    <location>
        <begin position="185"/>
        <end position="197"/>
    </location>
</feature>
<keyword evidence="3" id="KW-1185">Reference proteome</keyword>
<comment type="caution">
    <text evidence="2">The sequence shown here is derived from an EMBL/GenBank/DDBJ whole genome shotgun (WGS) entry which is preliminary data.</text>
</comment>
<dbReference type="EMBL" id="JBFOLJ010000012">
    <property type="protein sequence ID" value="KAL2488350.1"/>
    <property type="molecule type" value="Genomic_DNA"/>
</dbReference>
<evidence type="ECO:0000313" key="2">
    <source>
        <dbReference type="EMBL" id="KAL2488350.1"/>
    </source>
</evidence>
<evidence type="ECO:0000313" key="3">
    <source>
        <dbReference type="Proteomes" id="UP001604277"/>
    </source>
</evidence>
<dbReference type="AlphaFoldDB" id="A0ABD1RIW3"/>
<accession>A0ABD1RIW3</accession>
<protein>
    <submittedName>
        <fullName evidence="2">Uncharacterized protein</fullName>
    </submittedName>
</protein>
<name>A0ABD1RIW3_9LAMI</name>
<proteinExistence type="predicted"/>
<gene>
    <name evidence="2" type="ORF">Fot_41642</name>
</gene>
<feature type="region of interest" description="Disordered" evidence="1">
    <location>
        <begin position="176"/>
        <end position="232"/>
    </location>
</feature>
<dbReference type="Proteomes" id="UP001604277">
    <property type="component" value="Unassembled WGS sequence"/>
</dbReference>
<reference evidence="3" key="1">
    <citation type="submission" date="2024-07" db="EMBL/GenBank/DDBJ databases">
        <title>Two chromosome-level genome assemblies of Korean endemic species Abeliophyllum distichum and Forsythia ovata (Oleaceae).</title>
        <authorList>
            <person name="Jang H."/>
        </authorList>
    </citation>
    <scope>NUCLEOTIDE SEQUENCE [LARGE SCALE GENOMIC DNA]</scope>
</reference>
<evidence type="ECO:0000256" key="1">
    <source>
        <dbReference type="SAM" id="MobiDB-lite"/>
    </source>
</evidence>
<organism evidence="2 3">
    <name type="scientific">Forsythia ovata</name>
    <dbReference type="NCBI Taxonomy" id="205694"/>
    <lineage>
        <taxon>Eukaryota</taxon>
        <taxon>Viridiplantae</taxon>
        <taxon>Streptophyta</taxon>
        <taxon>Embryophyta</taxon>
        <taxon>Tracheophyta</taxon>
        <taxon>Spermatophyta</taxon>
        <taxon>Magnoliopsida</taxon>
        <taxon>eudicotyledons</taxon>
        <taxon>Gunneridae</taxon>
        <taxon>Pentapetalae</taxon>
        <taxon>asterids</taxon>
        <taxon>lamiids</taxon>
        <taxon>Lamiales</taxon>
        <taxon>Oleaceae</taxon>
        <taxon>Forsythieae</taxon>
        <taxon>Forsythia</taxon>
    </lineage>
</organism>
<sequence>MAYLTLKSLALKNLRRITSLFLSSNNEILQILTSSSGGAISSSSSFGFSTSGASGHSSTTSGGGAGGFRRSLREQRTPAVWSSPPAVRERLRSAPLDFRERPAVWSSSLPRTTDGLIDLPRTTGGVVVLIAANAGGLIDIPRTPGGLVLLIAANAGSLRCDSCSVLKRRCSLRDLDQTAGGGSRRRGEAGGLSDRRSFAAMRRTRPPGVRGNQEEQTAGVRGQQEEKTRPPAFAVHEANGGTSRRFCRPRLFKKMSIH</sequence>